<organism evidence="2 3">
    <name type="scientific">Thiosulfatimonas sediminis</name>
    <dbReference type="NCBI Taxonomy" id="2675054"/>
    <lineage>
        <taxon>Bacteria</taxon>
        <taxon>Pseudomonadati</taxon>
        <taxon>Pseudomonadota</taxon>
        <taxon>Gammaproteobacteria</taxon>
        <taxon>Thiotrichales</taxon>
        <taxon>Piscirickettsiaceae</taxon>
        <taxon>Thiosulfatimonas</taxon>
    </lineage>
</organism>
<protein>
    <submittedName>
        <fullName evidence="2">Phosphonate ABC transporter substrate-binding protein</fullName>
    </submittedName>
</protein>
<evidence type="ECO:0000256" key="1">
    <source>
        <dbReference type="SAM" id="SignalP"/>
    </source>
</evidence>
<feature type="signal peptide" evidence="1">
    <location>
        <begin position="1"/>
        <end position="24"/>
    </location>
</feature>
<name>A0A6F8PXQ7_9GAMM</name>
<dbReference type="Proteomes" id="UP000501726">
    <property type="component" value="Chromosome"/>
</dbReference>
<dbReference type="SUPFAM" id="SSF53850">
    <property type="entry name" value="Periplasmic binding protein-like II"/>
    <property type="match status" value="1"/>
</dbReference>
<accession>A0A6F8PXQ7</accession>
<keyword evidence="3" id="KW-1185">Reference proteome</keyword>
<dbReference type="PANTHER" id="PTHR35841">
    <property type="entry name" value="PHOSPHONATES-BINDING PERIPLASMIC PROTEIN"/>
    <property type="match status" value="1"/>
</dbReference>
<sequence>MLNSSLLRRRTFISLVATTTLSLAACSRTEFNQQEYLPKILDTPPYEQIEYSFAVHPLHNPSRLFEIFNPLMEYLNNHIPQAYFRLEASRDYSTYDKKLASASVDFALPNPYQTIAALDTEQYHVFAKMGDDYNFRGIILVRKDSGIKTINDLRGKTISYPAPTALAATMLPQYFLQQHGLDVLHDVKNVYVGSQESSIMNVLHGDVDAAATWPPPWELLVQQRPELKEQLSVQWQTDSLPNNALIARKDIPIEVIKQVQHLLSKLHMNEQGRRILAGMYLSKFELADNQTYQPVRDFVAHFRAEIRDPEREM</sequence>
<gene>
    <name evidence="2" type="ORF">THMIRHAS_21230</name>
</gene>
<proteinExistence type="predicted"/>
<dbReference type="Pfam" id="PF12974">
    <property type="entry name" value="Phosphonate-bd"/>
    <property type="match status" value="1"/>
</dbReference>
<reference evidence="3" key="1">
    <citation type="submission" date="2019-11" db="EMBL/GenBank/DDBJ databases">
        <title>Isolation and characterization of two novel species in the genus Thiomicrorhabdus.</title>
        <authorList>
            <person name="Mochizuki J."/>
            <person name="Kojima H."/>
            <person name="Fukui M."/>
        </authorList>
    </citation>
    <scope>NUCLEOTIDE SEQUENCE [LARGE SCALE GENOMIC DNA]</scope>
    <source>
        <strain evidence="3">aks77</strain>
    </source>
</reference>
<feature type="chain" id="PRO_5026301715" evidence="1">
    <location>
        <begin position="25"/>
        <end position="313"/>
    </location>
</feature>
<dbReference type="AlphaFoldDB" id="A0A6F8PXQ7"/>
<dbReference type="RefSeq" id="WP_173273706.1">
    <property type="nucleotide sequence ID" value="NZ_AP021889.1"/>
</dbReference>
<dbReference type="CDD" id="cd01071">
    <property type="entry name" value="PBP2_PhnD_like"/>
    <property type="match status" value="1"/>
</dbReference>
<dbReference type="KEGG" id="tse:THMIRHAS_21230"/>
<dbReference type="PANTHER" id="PTHR35841:SF1">
    <property type="entry name" value="PHOSPHONATES-BINDING PERIPLASMIC PROTEIN"/>
    <property type="match status" value="1"/>
</dbReference>
<keyword evidence="1" id="KW-0732">Signal</keyword>
<dbReference type="EMBL" id="AP021889">
    <property type="protein sequence ID" value="BBP46750.1"/>
    <property type="molecule type" value="Genomic_DNA"/>
</dbReference>
<evidence type="ECO:0000313" key="2">
    <source>
        <dbReference type="EMBL" id="BBP46750.1"/>
    </source>
</evidence>
<dbReference type="Gene3D" id="3.40.190.10">
    <property type="entry name" value="Periplasmic binding protein-like II"/>
    <property type="match status" value="2"/>
</dbReference>
<evidence type="ECO:0000313" key="3">
    <source>
        <dbReference type="Proteomes" id="UP000501726"/>
    </source>
</evidence>